<evidence type="ECO:0000313" key="8">
    <source>
        <dbReference type="Proteomes" id="UP000525078"/>
    </source>
</evidence>
<dbReference type="PANTHER" id="PTHR32176:SF99">
    <property type="entry name" value="PATATIN"/>
    <property type="match status" value="1"/>
</dbReference>
<feature type="short sequence motif" description="GXSXG" evidence="4">
    <location>
        <begin position="53"/>
        <end position="57"/>
    </location>
</feature>
<dbReference type="GO" id="GO:0016042">
    <property type="term" value="P:lipid catabolic process"/>
    <property type="evidence" value="ECO:0007669"/>
    <property type="project" value="UniProtKB-UniRule"/>
</dbReference>
<dbReference type="PROSITE" id="PS51635">
    <property type="entry name" value="PNPLA"/>
    <property type="match status" value="1"/>
</dbReference>
<dbReference type="Proteomes" id="UP000525078">
    <property type="component" value="Unassembled WGS sequence"/>
</dbReference>
<evidence type="ECO:0000313" key="7">
    <source>
        <dbReference type="EMBL" id="KAF4380765.1"/>
    </source>
</evidence>
<feature type="short sequence motif" description="DGA/G" evidence="4">
    <location>
        <begin position="197"/>
        <end position="199"/>
    </location>
</feature>
<comment type="function">
    <text evidence="5">Lipolytic acyl hydrolase (LAH).</text>
</comment>
<dbReference type="Gene3D" id="3.40.1090.10">
    <property type="entry name" value="Cytosolic phospholipase A2 catalytic domain"/>
    <property type="match status" value="1"/>
</dbReference>
<feature type="domain" description="PNPLA" evidence="6">
    <location>
        <begin position="11"/>
        <end position="211"/>
    </location>
</feature>
<keyword evidence="3 4" id="KW-0443">Lipid metabolism</keyword>
<name>A0A7J6GCR6_CANSA</name>
<keyword evidence="2 4" id="KW-0442">Lipid degradation</keyword>
<evidence type="ECO:0000256" key="5">
    <source>
        <dbReference type="RuleBase" id="RU361262"/>
    </source>
</evidence>
<keyword evidence="4 5" id="KW-0378">Hydrolase</keyword>
<dbReference type="EMBL" id="JAATIP010000064">
    <property type="protein sequence ID" value="KAF4380765.1"/>
    <property type="molecule type" value="Genomic_DNA"/>
</dbReference>
<comment type="domain">
    <text evidence="5">The nitrogen atoms of the two glycine residues in the GGXR motif define the oxyanion hole, and stabilize the oxyanion that forms during the nucleophilic attack by the catalytic serine during substrate cleavage.</text>
</comment>
<dbReference type="InterPro" id="IPR016035">
    <property type="entry name" value="Acyl_Trfase/lysoPLipase"/>
</dbReference>
<dbReference type="GO" id="GO:0004620">
    <property type="term" value="F:phospholipase activity"/>
    <property type="evidence" value="ECO:0007669"/>
    <property type="project" value="TreeGrafter"/>
</dbReference>
<accession>A0A7J6GCR6</accession>
<sequence length="227" mass="24920">MAKVGKLFTVLSIDGGGIRGIIPATLLTFIESKLQELDGEKARIADYFDVIAGTSTGGLVTTMLTAPNKHNRPMYSAKDITNFYFQHSPKIFSQQISGISKYTKRLPNLLCGTVMGPKYDGKYLRSLINTLLGDLTLKQTLTNVLIPTFDIRLLQLVIFTTNHNIIATSAAPIYFPAHSFTITNELNGNTRTFDLIDGGTMLSISHISRDIAIRKSDDEGLGMMDGK</sequence>
<evidence type="ECO:0000256" key="2">
    <source>
        <dbReference type="ARBA" id="ARBA00022963"/>
    </source>
</evidence>
<dbReference type="EC" id="3.1.1.-" evidence="5"/>
<evidence type="ECO:0000259" key="6">
    <source>
        <dbReference type="PROSITE" id="PS51635"/>
    </source>
</evidence>
<protein>
    <recommendedName>
        <fullName evidence="5">Patatin</fullName>
        <ecNumber evidence="5">3.1.1.-</ecNumber>
    </recommendedName>
</protein>
<evidence type="ECO:0000256" key="4">
    <source>
        <dbReference type="PROSITE-ProRule" id="PRU01161"/>
    </source>
</evidence>
<organism evidence="7 8">
    <name type="scientific">Cannabis sativa</name>
    <name type="common">Hemp</name>
    <name type="synonym">Marijuana</name>
    <dbReference type="NCBI Taxonomy" id="3483"/>
    <lineage>
        <taxon>Eukaryota</taxon>
        <taxon>Viridiplantae</taxon>
        <taxon>Streptophyta</taxon>
        <taxon>Embryophyta</taxon>
        <taxon>Tracheophyta</taxon>
        <taxon>Spermatophyta</taxon>
        <taxon>Magnoliopsida</taxon>
        <taxon>eudicotyledons</taxon>
        <taxon>Gunneridae</taxon>
        <taxon>Pentapetalae</taxon>
        <taxon>rosids</taxon>
        <taxon>fabids</taxon>
        <taxon>Rosales</taxon>
        <taxon>Cannabaceae</taxon>
        <taxon>Cannabis</taxon>
    </lineage>
</organism>
<dbReference type="AlphaFoldDB" id="A0A7J6GCR6"/>
<proteinExistence type="inferred from homology"/>
<dbReference type="Pfam" id="PF01734">
    <property type="entry name" value="Patatin"/>
    <property type="match status" value="1"/>
</dbReference>
<evidence type="ECO:0000256" key="1">
    <source>
        <dbReference type="ARBA" id="ARBA00010240"/>
    </source>
</evidence>
<dbReference type="InterPro" id="IPR002641">
    <property type="entry name" value="PNPLA_dom"/>
</dbReference>
<feature type="active site" description="Nucleophile" evidence="4">
    <location>
        <position position="55"/>
    </location>
</feature>
<gene>
    <name evidence="7" type="ORF">F8388_017119</name>
</gene>
<feature type="active site" description="Proton acceptor" evidence="4">
    <location>
        <position position="197"/>
    </location>
</feature>
<reference evidence="7 8" key="1">
    <citation type="journal article" date="2020" name="bioRxiv">
        <title>Sequence and annotation of 42 cannabis genomes reveals extensive copy number variation in cannabinoid synthesis and pathogen resistance genes.</title>
        <authorList>
            <person name="Mckernan K.J."/>
            <person name="Helbert Y."/>
            <person name="Kane L.T."/>
            <person name="Ebling H."/>
            <person name="Zhang L."/>
            <person name="Liu B."/>
            <person name="Eaton Z."/>
            <person name="Mclaughlin S."/>
            <person name="Kingan S."/>
            <person name="Baybayan P."/>
            <person name="Concepcion G."/>
            <person name="Jordan M."/>
            <person name="Riva A."/>
            <person name="Barbazuk W."/>
            <person name="Harkins T."/>
        </authorList>
    </citation>
    <scope>NUCLEOTIDE SEQUENCE [LARGE SCALE GENOMIC DNA]</scope>
    <source>
        <strain evidence="8">cv. Jamaican Lion 4</strain>
        <tissue evidence="7">Leaf</tissue>
    </source>
</reference>
<comment type="caution">
    <text evidence="7">The sequence shown here is derived from an EMBL/GenBank/DDBJ whole genome shotgun (WGS) entry which is preliminary data.</text>
</comment>
<feature type="short sequence motif" description="GXGXXG" evidence="4">
    <location>
        <begin position="15"/>
        <end position="20"/>
    </location>
</feature>
<dbReference type="SUPFAM" id="SSF52151">
    <property type="entry name" value="FabD/lysophospholipase-like"/>
    <property type="match status" value="1"/>
</dbReference>
<comment type="similarity">
    <text evidence="1 5">Belongs to the patatin family.</text>
</comment>
<dbReference type="GO" id="GO:0047372">
    <property type="term" value="F:monoacylglycerol lipase activity"/>
    <property type="evidence" value="ECO:0007669"/>
    <property type="project" value="TreeGrafter"/>
</dbReference>
<dbReference type="PANTHER" id="PTHR32176">
    <property type="entry name" value="XYLOSE ISOMERASE"/>
    <property type="match status" value="1"/>
</dbReference>
<evidence type="ECO:0000256" key="3">
    <source>
        <dbReference type="ARBA" id="ARBA00023098"/>
    </source>
</evidence>